<dbReference type="AlphaFoldDB" id="A0A0F8YNG8"/>
<organism evidence="1">
    <name type="scientific">marine sediment metagenome</name>
    <dbReference type="NCBI Taxonomy" id="412755"/>
    <lineage>
        <taxon>unclassified sequences</taxon>
        <taxon>metagenomes</taxon>
        <taxon>ecological metagenomes</taxon>
    </lineage>
</organism>
<proteinExistence type="predicted"/>
<feature type="non-terminal residue" evidence="1">
    <location>
        <position position="69"/>
    </location>
</feature>
<accession>A0A0F8YNG8</accession>
<protein>
    <recommendedName>
        <fullName evidence="2">SH3b domain-containing protein</fullName>
    </recommendedName>
</protein>
<reference evidence="1" key="1">
    <citation type="journal article" date="2015" name="Nature">
        <title>Complex archaea that bridge the gap between prokaryotes and eukaryotes.</title>
        <authorList>
            <person name="Spang A."/>
            <person name="Saw J.H."/>
            <person name="Jorgensen S.L."/>
            <person name="Zaremba-Niedzwiedzka K."/>
            <person name="Martijn J."/>
            <person name="Lind A.E."/>
            <person name="van Eijk R."/>
            <person name="Schleper C."/>
            <person name="Guy L."/>
            <person name="Ettema T.J."/>
        </authorList>
    </citation>
    <scope>NUCLEOTIDE SEQUENCE</scope>
</reference>
<dbReference type="EMBL" id="LAZR01055937">
    <property type="protein sequence ID" value="KKK75290.1"/>
    <property type="molecule type" value="Genomic_DNA"/>
</dbReference>
<evidence type="ECO:0000313" key="1">
    <source>
        <dbReference type="EMBL" id="KKK75290.1"/>
    </source>
</evidence>
<sequence>MHSRTLLIALALSFAAASAQTTPPAAFPYQGTVTGTDVYVRSGPGDSYPCLKLSSPAKVKVVGQAFGWL</sequence>
<gene>
    <name evidence="1" type="ORF">LCGC14_2875170</name>
</gene>
<evidence type="ECO:0008006" key="2">
    <source>
        <dbReference type="Google" id="ProtNLM"/>
    </source>
</evidence>
<comment type="caution">
    <text evidence="1">The sequence shown here is derived from an EMBL/GenBank/DDBJ whole genome shotgun (WGS) entry which is preliminary data.</text>
</comment>
<name>A0A0F8YNG8_9ZZZZ</name>